<dbReference type="GO" id="GO:0016491">
    <property type="term" value="F:oxidoreductase activity"/>
    <property type="evidence" value="ECO:0007669"/>
    <property type="project" value="InterPro"/>
</dbReference>
<dbReference type="AlphaFoldDB" id="A0A059KNH0"/>
<name>A0A059KNH0_9BURK</name>
<dbReference type="Gene3D" id="3.40.50.720">
    <property type="entry name" value="NAD(P)-binding Rossmann-like Domain"/>
    <property type="match status" value="1"/>
</dbReference>
<evidence type="ECO:0000259" key="1">
    <source>
        <dbReference type="SMART" id="SM00829"/>
    </source>
</evidence>
<dbReference type="InterPro" id="IPR013149">
    <property type="entry name" value="ADH-like_C"/>
</dbReference>
<gene>
    <name evidence="2" type="ORF">X805_16290</name>
</gene>
<reference evidence="2 3" key="1">
    <citation type="journal article" date="2014" name="FEMS Microbiol. Ecol.">
        <title>Sphaerotilus natans encrusted with nanoball-shaped Fe(III) oxide minerals formed by nitrate-reducing mixotrophic Fe(II) oxidation.</title>
        <authorList>
            <person name="Park S."/>
            <person name="Kim D.H."/>
            <person name="Lee J.H."/>
            <person name="Hur H.G."/>
        </authorList>
    </citation>
    <scope>NUCLEOTIDE SEQUENCE [LARGE SCALE GENOMIC DNA]</scope>
    <source>
        <strain evidence="2 3">DSM 6575</strain>
    </source>
</reference>
<dbReference type="Gene3D" id="3.90.180.10">
    <property type="entry name" value="Medium-chain alcohol dehydrogenases, catalytic domain"/>
    <property type="match status" value="1"/>
</dbReference>
<evidence type="ECO:0000313" key="3">
    <source>
        <dbReference type="Proteomes" id="UP000026714"/>
    </source>
</evidence>
<evidence type="ECO:0000313" key="2">
    <source>
        <dbReference type="EMBL" id="KDB52764.1"/>
    </source>
</evidence>
<dbReference type="SMART" id="SM00829">
    <property type="entry name" value="PKS_ER"/>
    <property type="match status" value="1"/>
</dbReference>
<organism evidence="2 3">
    <name type="scientific">Sphaerotilus natans subsp. natans DSM 6575</name>
    <dbReference type="NCBI Taxonomy" id="1286631"/>
    <lineage>
        <taxon>Bacteria</taxon>
        <taxon>Pseudomonadati</taxon>
        <taxon>Pseudomonadota</taxon>
        <taxon>Betaproteobacteria</taxon>
        <taxon>Burkholderiales</taxon>
        <taxon>Sphaerotilaceae</taxon>
        <taxon>Sphaerotilus</taxon>
    </lineage>
</organism>
<sequence>MSATMRALICHAFGPIADLQVETVPVPEPGPGEVRVRVEAASLNFPDALIVQGLYQVRPALPFSPGAELAGTIVAVGEGVSDWRLGQRVLSFCGHGGFAEQAIVPAAQLLPLPEGMDMDTGAALVLTYGTSLHALKDVARLQPGETLLVLGAAGGVGLAAIEIARDLGARVIAAASSAERLALCRQHGAHELIDYSREDLRRRVEALTGGQGAQVVCDPVGGALTEAALRATAWRGRYLVVGFASGEIPRPPLNLALLKERQILGVFWGDAVRRDPAQHALNMRQLAEGVVQGRLNPFISERLPLQGARDAIARMAARQVVGKVVVRPQEPAGDGRR</sequence>
<dbReference type="InterPro" id="IPR013154">
    <property type="entry name" value="ADH-like_N"/>
</dbReference>
<keyword evidence="3" id="KW-1185">Reference proteome</keyword>
<feature type="domain" description="Enoyl reductase (ER)" evidence="1">
    <location>
        <begin position="14"/>
        <end position="326"/>
    </location>
</feature>
<dbReference type="InterPro" id="IPR051397">
    <property type="entry name" value="Zn-ADH-like_protein"/>
</dbReference>
<dbReference type="PANTHER" id="PTHR43677">
    <property type="entry name" value="SHORT-CHAIN DEHYDROGENASE/REDUCTASE"/>
    <property type="match status" value="1"/>
</dbReference>
<dbReference type="CDD" id="cd08241">
    <property type="entry name" value="QOR1"/>
    <property type="match status" value="1"/>
</dbReference>
<dbReference type="PATRIC" id="fig|1286631.3.peg.1602"/>
<comment type="caution">
    <text evidence="2">The sequence shown here is derived from an EMBL/GenBank/DDBJ whole genome shotgun (WGS) entry which is preliminary data.</text>
</comment>
<accession>A0A059KNH0</accession>
<protein>
    <submittedName>
        <fullName evidence="2">NADPH2:quinone reductase</fullName>
    </submittedName>
</protein>
<dbReference type="InterPro" id="IPR036291">
    <property type="entry name" value="NAD(P)-bd_dom_sf"/>
</dbReference>
<dbReference type="InterPro" id="IPR011032">
    <property type="entry name" value="GroES-like_sf"/>
</dbReference>
<dbReference type="EMBL" id="AZRA01000040">
    <property type="protein sequence ID" value="KDB52764.1"/>
    <property type="molecule type" value="Genomic_DNA"/>
</dbReference>
<dbReference type="SUPFAM" id="SSF51735">
    <property type="entry name" value="NAD(P)-binding Rossmann-fold domains"/>
    <property type="match status" value="1"/>
</dbReference>
<proteinExistence type="predicted"/>
<dbReference type="Pfam" id="PF08240">
    <property type="entry name" value="ADH_N"/>
    <property type="match status" value="1"/>
</dbReference>
<dbReference type="SUPFAM" id="SSF50129">
    <property type="entry name" value="GroES-like"/>
    <property type="match status" value="1"/>
</dbReference>
<dbReference type="eggNOG" id="COG0604">
    <property type="taxonomic scope" value="Bacteria"/>
</dbReference>
<dbReference type="Pfam" id="PF00107">
    <property type="entry name" value="ADH_zinc_N"/>
    <property type="match status" value="1"/>
</dbReference>
<dbReference type="PANTHER" id="PTHR43677:SF4">
    <property type="entry name" value="QUINONE OXIDOREDUCTASE-LIKE PROTEIN 2"/>
    <property type="match status" value="1"/>
</dbReference>
<dbReference type="Proteomes" id="UP000026714">
    <property type="component" value="Unassembled WGS sequence"/>
</dbReference>
<dbReference type="STRING" id="34103.SAMN05421778_1308"/>
<dbReference type="InterPro" id="IPR020843">
    <property type="entry name" value="ER"/>
</dbReference>